<keyword evidence="3" id="KW-1185">Reference proteome</keyword>
<sequence length="190" mass="21757">MVFASFFRSSFFQRIVIDHFRIMDSGLASWELQEYLVCAFSCGFRTFPLKNKYRRLEGSSCCRLLWLLQSLLAVPCAVGDQIIWKMGRWESIFDGCFFFVFAFFFYGLGRRGEKRISSWEWIMKAILQRLLFAHFFVPDSLGCLVRLRASVCVPVCSLCCFHGSGVSSGVLEALCSNLLLSSLNVLGKWS</sequence>
<keyword evidence="1" id="KW-1133">Transmembrane helix</keyword>
<dbReference type="EMBL" id="KZ679256">
    <property type="protein sequence ID" value="PTB47075.1"/>
    <property type="molecule type" value="Genomic_DNA"/>
</dbReference>
<evidence type="ECO:0000256" key="1">
    <source>
        <dbReference type="SAM" id="Phobius"/>
    </source>
</evidence>
<reference evidence="2 3" key="1">
    <citation type="submission" date="2016-07" db="EMBL/GenBank/DDBJ databases">
        <title>Multiple horizontal gene transfer events from other fungi enriched the ability of initially mycotrophic Trichoderma (Ascomycota) to feed on dead plant biomass.</title>
        <authorList>
            <consortium name="DOE Joint Genome Institute"/>
            <person name="Aerts A."/>
            <person name="Atanasova L."/>
            <person name="Chenthamara K."/>
            <person name="Zhang J."/>
            <person name="Grujic M."/>
            <person name="Henrissat B."/>
            <person name="Kuo A."/>
            <person name="Salamov A."/>
            <person name="Lipzen A."/>
            <person name="Labutti K."/>
            <person name="Barry K."/>
            <person name="Miao Y."/>
            <person name="Rahimi M.J."/>
            <person name="Shen Q."/>
            <person name="Grigoriev I.V."/>
            <person name="Kubicek C.P."/>
            <person name="Druzhinina I.S."/>
        </authorList>
    </citation>
    <scope>NUCLEOTIDE SEQUENCE [LARGE SCALE GENOMIC DNA]</scope>
    <source>
        <strain evidence="2 3">CBS 433.97</strain>
    </source>
</reference>
<evidence type="ECO:0000313" key="3">
    <source>
        <dbReference type="Proteomes" id="UP000240493"/>
    </source>
</evidence>
<protein>
    <submittedName>
        <fullName evidence="2">Uncharacterized protein</fullName>
    </submittedName>
</protein>
<name>A0A2T3ZQK4_TRIA4</name>
<keyword evidence="1" id="KW-0472">Membrane</keyword>
<organism evidence="2 3">
    <name type="scientific">Trichoderma asperellum (strain ATCC 204424 / CBS 433.97 / NBRC 101777)</name>
    <dbReference type="NCBI Taxonomy" id="1042311"/>
    <lineage>
        <taxon>Eukaryota</taxon>
        <taxon>Fungi</taxon>
        <taxon>Dikarya</taxon>
        <taxon>Ascomycota</taxon>
        <taxon>Pezizomycotina</taxon>
        <taxon>Sordariomycetes</taxon>
        <taxon>Hypocreomycetidae</taxon>
        <taxon>Hypocreales</taxon>
        <taxon>Hypocreaceae</taxon>
        <taxon>Trichoderma</taxon>
    </lineage>
</organism>
<dbReference type="Proteomes" id="UP000240493">
    <property type="component" value="Unassembled WGS sequence"/>
</dbReference>
<keyword evidence="1" id="KW-0812">Transmembrane</keyword>
<dbReference type="AlphaFoldDB" id="A0A2T3ZQK4"/>
<proteinExistence type="predicted"/>
<gene>
    <name evidence="2" type="ORF">M441DRAFT_230484</name>
</gene>
<feature type="transmembrane region" description="Helical" evidence="1">
    <location>
        <begin position="64"/>
        <end position="83"/>
    </location>
</feature>
<accession>A0A2T3ZQK4</accession>
<evidence type="ECO:0000313" key="2">
    <source>
        <dbReference type="EMBL" id="PTB47075.1"/>
    </source>
</evidence>
<feature type="transmembrane region" description="Helical" evidence="1">
    <location>
        <begin position="89"/>
        <end position="109"/>
    </location>
</feature>